<name>A0ACC0FW74_9ERIC</name>
<dbReference type="EMBL" id="CM045770">
    <property type="protein sequence ID" value="KAI7992910.1"/>
    <property type="molecule type" value="Genomic_DNA"/>
</dbReference>
<accession>A0ACC0FW74</accession>
<organism evidence="1 2">
    <name type="scientific">Camellia lanceoleosa</name>
    <dbReference type="NCBI Taxonomy" id="1840588"/>
    <lineage>
        <taxon>Eukaryota</taxon>
        <taxon>Viridiplantae</taxon>
        <taxon>Streptophyta</taxon>
        <taxon>Embryophyta</taxon>
        <taxon>Tracheophyta</taxon>
        <taxon>Spermatophyta</taxon>
        <taxon>Magnoliopsida</taxon>
        <taxon>eudicotyledons</taxon>
        <taxon>Gunneridae</taxon>
        <taxon>Pentapetalae</taxon>
        <taxon>asterids</taxon>
        <taxon>Ericales</taxon>
        <taxon>Theaceae</taxon>
        <taxon>Camellia</taxon>
    </lineage>
</organism>
<comment type="caution">
    <text evidence="1">The sequence shown here is derived from an EMBL/GenBank/DDBJ whole genome shotgun (WGS) entry which is preliminary data.</text>
</comment>
<evidence type="ECO:0000313" key="1">
    <source>
        <dbReference type="EMBL" id="KAI7992910.1"/>
    </source>
</evidence>
<proteinExistence type="predicted"/>
<protein>
    <submittedName>
        <fullName evidence="1">Cytochrome P450 94A1</fullName>
    </submittedName>
</protein>
<reference evidence="1 2" key="1">
    <citation type="journal article" date="2022" name="Plant J.">
        <title>Chromosome-level genome of Camellia lanceoleosa provides a valuable resource for understanding genome evolution and self-incompatibility.</title>
        <authorList>
            <person name="Gong W."/>
            <person name="Xiao S."/>
            <person name="Wang L."/>
            <person name="Liao Z."/>
            <person name="Chang Y."/>
            <person name="Mo W."/>
            <person name="Hu G."/>
            <person name="Li W."/>
            <person name="Zhao G."/>
            <person name="Zhu H."/>
            <person name="Hu X."/>
            <person name="Ji K."/>
            <person name="Xiang X."/>
            <person name="Song Q."/>
            <person name="Yuan D."/>
            <person name="Jin S."/>
            <person name="Zhang L."/>
        </authorList>
    </citation>
    <scope>NUCLEOTIDE SEQUENCE [LARGE SCALE GENOMIC DNA]</scope>
    <source>
        <strain evidence="1">SQ_2022a</strain>
    </source>
</reference>
<gene>
    <name evidence="1" type="ORF">LOK49_LG12G01379</name>
</gene>
<dbReference type="Proteomes" id="UP001060215">
    <property type="component" value="Chromosome 13"/>
</dbReference>
<sequence length="145" mass="16260">MSSTCSSPISISTKRAQSLESMSGTYLVMASLMSMVRTGSSRDKFPVMYSPPNLYTNLSRSCRDRALDRLIPIFFAAPANKTVLDLQDILQRFAFDNICKIAFGHDLAYLQPSIPQEKFAVAFETAVLLSSQRSNVIHPVYWKIK</sequence>
<keyword evidence="2" id="KW-1185">Reference proteome</keyword>
<evidence type="ECO:0000313" key="2">
    <source>
        <dbReference type="Proteomes" id="UP001060215"/>
    </source>
</evidence>